<proteinExistence type="predicted"/>
<reference evidence="1 2" key="1">
    <citation type="submission" date="2018-12" db="EMBL/GenBank/DDBJ databases">
        <title>Cadmium resistance mechanism in endophytic bacteria Burkholderia cenocepacia YG-3.</title>
        <authorList>
            <person name="Zhang X."/>
            <person name="Wang X."/>
            <person name="Zhu Y."/>
        </authorList>
    </citation>
    <scope>NUCLEOTIDE SEQUENCE [LARGE SCALE GENOMIC DNA]</scope>
    <source>
        <strain evidence="1 2">YG-3</strain>
    </source>
</reference>
<evidence type="ECO:0000313" key="2">
    <source>
        <dbReference type="Proteomes" id="UP000277191"/>
    </source>
</evidence>
<dbReference type="Proteomes" id="UP000277191">
    <property type="component" value="Chromosome 2"/>
</dbReference>
<protein>
    <submittedName>
        <fullName evidence="1">Uncharacterized protein</fullName>
    </submittedName>
</protein>
<accession>A0A3Q9F595</accession>
<organism evidence="1 2">
    <name type="scientific">Burkholderia cenocepacia</name>
    <dbReference type="NCBI Taxonomy" id="95486"/>
    <lineage>
        <taxon>Bacteria</taxon>
        <taxon>Pseudomonadati</taxon>
        <taxon>Pseudomonadota</taxon>
        <taxon>Betaproteobacteria</taxon>
        <taxon>Burkholderiales</taxon>
        <taxon>Burkholderiaceae</taxon>
        <taxon>Burkholderia</taxon>
        <taxon>Burkholderia cepacia complex</taxon>
    </lineage>
</organism>
<dbReference type="AlphaFoldDB" id="A0A3Q9F595"/>
<name>A0A3Q9F595_9BURK</name>
<dbReference type="EMBL" id="CP034546">
    <property type="protein sequence ID" value="AZQ52972.1"/>
    <property type="molecule type" value="Genomic_DNA"/>
</dbReference>
<sequence>MLTELGIHVWETTWFVRSMTGPAVVDAARSADGCFTGGDIDTFMRDVRIVALARSPQRQSIGASGCRSTRL</sequence>
<evidence type="ECO:0000313" key="1">
    <source>
        <dbReference type="EMBL" id="AZQ52972.1"/>
    </source>
</evidence>
<gene>
    <name evidence="1" type="ORF">D5R55_18370</name>
</gene>